<name>A0A6A4G759_9STRA</name>
<comment type="caution">
    <text evidence="1">The sequence shown here is derived from an EMBL/GenBank/DDBJ whole genome shotgun (WGS) entry which is preliminary data.</text>
</comment>
<proteinExistence type="predicted"/>
<evidence type="ECO:0000313" key="1">
    <source>
        <dbReference type="EMBL" id="KAE9355261.1"/>
    </source>
</evidence>
<gene>
    <name evidence="1" type="ORF">PR003_g2933</name>
</gene>
<accession>A0A6A4G759</accession>
<sequence>MVNAAMNILSTQSMNHVTTTRLSAKCETRMTKNVLSVQNAGYEATFELSVKDVTGMILAIHVKKVELSAKAVGDMISTRVQVKSGLNTQEYLHDLQLPHRLTNALLFQHLRGVARQWYVVNIHELRPHSFEYVCGKVKSEFRSKLSHQQIMLMVASERKKHAETYREYSLRLRAMAAAVTTTGLETIDSNNAALSLFIVNAWYKHTDNLRRIIRDDSDRSLREIYRAINKLCSIAGH</sequence>
<dbReference type="AlphaFoldDB" id="A0A6A4G759"/>
<dbReference type="Proteomes" id="UP000434957">
    <property type="component" value="Unassembled WGS sequence"/>
</dbReference>
<organism evidence="1 2">
    <name type="scientific">Phytophthora rubi</name>
    <dbReference type="NCBI Taxonomy" id="129364"/>
    <lineage>
        <taxon>Eukaryota</taxon>
        <taxon>Sar</taxon>
        <taxon>Stramenopiles</taxon>
        <taxon>Oomycota</taxon>
        <taxon>Peronosporomycetes</taxon>
        <taxon>Peronosporales</taxon>
        <taxon>Peronosporaceae</taxon>
        <taxon>Phytophthora</taxon>
    </lineage>
</organism>
<evidence type="ECO:0008006" key="3">
    <source>
        <dbReference type="Google" id="ProtNLM"/>
    </source>
</evidence>
<dbReference type="EMBL" id="QXFT01000097">
    <property type="protein sequence ID" value="KAE9355261.1"/>
    <property type="molecule type" value="Genomic_DNA"/>
</dbReference>
<reference evidence="1 2" key="1">
    <citation type="submission" date="2018-08" db="EMBL/GenBank/DDBJ databases">
        <title>Genomic investigation of the strawberry pathogen Phytophthora fragariae indicates pathogenicity is determined by transcriptional variation in three key races.</title>
        <authorList>
            <person name="Adams T.M."/>
            <person name="Armitage A.D."/>
            <person name="Sobczyk M.K."/>
            <person name="Bates H.J."/>
            <person name="Dunwell J.M."/>
            <person name="Nellist C.F."/>
            <person name="Harrison R.J."/>
        </authorList>
    </citation>
    <scope>NUCLEOTIDE SEQUENCE [LARGE SCALE GENOMIC DNA]</scope>
    <source>
        <strain evidence="1 2">SCRP333</strain>
    </source>
</reference>
<protein>
    <recommendedName>
        <fullName evidence="3">Retrotransposon gag domain-containing protein</fullName>
    </recommendedName>
</protein>
<evidence type="ECO:0000313" key="2">
    <source>
        <dbReference type="Proteomes" id="UP000434957"/>
    </source>
</evidence>
<keyword evidence="2" id="KW-1185">Reference proteome</keyword>